<evidence type="ECO:0000256" key="12">
    <source>
        <dbReference type="ARBA" id="ARBA00023180"/>
    </source>
</evidence>
<feature type="region of interest" description="Disordered" evidence="15">
    <location>
        <begin position="272"/>
        <end position="293"/>
    </location>
</feature>
<dbReference type="InterPro" id="IPR036352">
    <property type="entry name" value="Semap_dom_sf"/>
</dbReference>
<dbReference type="Proteomes" id="UP000828236">
    <property type="component" value="Unassembled WGS sequence"/>
</dbReference>
<feature type="compositionally biased region" description="Low complexity" evidence="15">
    <location>
        <begin position="2538"/>
        <end position="2566"/>
    </location>
</feature>
<dbReference type="SMART" id="SM00630">
    <property type="entry name" value="Sema"/>
    <property type="match status" value="1"/>
</dbReference>
<dbReference type="InterPro" id="IPR015943">
    <property type="entry name" value="WD40/YVTN_repeat-like_dom_sf"/>
</dbReference>
<keyword evidence="6" id="KW-0677">Repeat</keyword>
<evidence type="ECO:0000256" key="7">
    <source>
        <dbReference type="ARBA" id="ARBA00022902"/>
    </source>
</evidence>
<dbReference type="SUPFAM" id="SSF103575">
    <property type="entry name" value="Plexin repeat"/>
    <property type="match status" value="1"/>
</dbReference>
<dbReference type="Gene3D" id="2.60.40.10">
    <property type="entry name" value="Immunoglobulins"/>
    <property type="match status" value="4"/>
</dbReference>
<accession>A0A9D4SJT8</accession>
<dbReference type="Gene3D" id="2.130.10.10">
    <property type="entry name" value="YVTN repeat-like/Quinoprotein amine dehydrogenase"/>
    <property type="match status" value="1"/>
</dbReference>
<feature type="compositionally biased region" description="Polar residues" evidence="15">
    <location>
        <begin position="1739"/>
        <end position="1750"/>
    </location>
</feature>
<comment type="similarity">
    <text evidence="2">Belongs to the plexin family.</text>
</comment>
<dbReference type="FunFam" id="2.60.40.10:FF:000203">
    <property type="entry name" value="Plexin B2"/>
    <property type="match status" value="1"/>
</dbReference>
<dbReference type="Pfam" id="PF17960">
    <property type="entry name" value="TIG_plexin"/>
    <property type="match status" value="1"/>
</dbReference>
<dbReference type="GO" id="GO:0008360">
    <property type="term" value="P:regulation of cell shape"/>
    <property type="evidence" value="ECO:0007669"/>
    <property type="project" value="TreeGrafter"/>
</dbReference>
<evidence type="ECO:0000256" key="10">
    <source>
        <dbReference type="ARBA" id="ARBA00023157"/>
    </source>
</evidence>
<dbReference type="InterPro" id="IPR002165">
    <property type="entry name" value="Plexin_repeat"/>
</dbReference>
<evidence type="ECO:0000256" key="6">
    <source>
        <dbReference type="ARBA" id="ARBA00022737"/>
    </source>
</evidence>
<dbReference type="InterPro" id="IPR031148">
    <property type="entry name" value="Plexin"/>
</dbReference>
<evidence type="ECO:0000256" key="3">
    <source>
        <dbReference type="ARBA" id="ARBA00022475"/>
    </source>
</evidence>
<dbReference type="PANTHER" id="PTHR22625">
    <property type="entry name" value="PLEXIN"/>
    <property type="match status" value="1"/>
</dbReference>
<dbReference type="EMBL" id="SDOV01000001">
    <property type="protein sequence ID" value="KAH7644557.1"/>
    <property type="molecule type" value="Genomic_DNA"/>
</dbReference>
<feature type="compositionally biased region" description="Low complexity" evidence="15">
    <location>
        <begin position="1687"/>
        <end position="1700"/>
    </location>
</feature>
<keyword evidence="11" id="KW-0675">Receptor</keyword>
<dbReference type="SUPFAM" id="SSF81296">
    <property type="entry name" value="E set domains"/>
    <property type="match status" value="3"/>
</dbReference>
<name>A0A9D4SJT8_DERFA</name>
<feature type="compositionally biased region" description="Basic residues" evidence="15">
    <location>
        <begin position="282"/>
        <end position="293"/>
    </location>
</feature>
<feature type="compositionally biased region" description="Polar residues" evidence="15">
    <location>
        <begin position="1841"/>
        <end position="1856"/>
    </location>
</feature>
<keyword evidence="3" id="KW-1003">Cell membrane</keyword>
<dbReference type="GO" id="GO:0030334">
    <property type="term" value="P:regulation of cell migration"/>
    <property type="evidence" value="ECO:0007669"/>
    <property type="project" value="TreeGrafter"/>
</dbReference>
<keyword evidence="5" id="KW-0732">Signal</keyword>
<evidence type="ECO:0000313" key="18">
    <source>
        <dbReference type="EMBL" id="KAH7644557.1"/>
    </source>
</evidence>
<dbReference type="Pfam" id="PF08337">
    <property type="entry name" value="Plexin_cytopl"/>
    <property type="match status" value="3"/>
</dbReference>
<evidence type="ECO:0000256" key="15">
    <source>
        <dbReference type="SAM" id="MobiDB-lite"/>
    </source>
</evidence>
<comment type="caution">
    <text evidence="18">The sequence shown here is derived from an EMBL/GenBank/DDBJ whole genome shotgun (WGS) entry which is preliminary data.</text>
</comment>
<feature type="transmembrane region" description="Helical" evidence="16">
    <location>
        <begin position="1341"/>
        <end position="1364"/>
    </location>
</feature>
<comment type="caution">
    <text evidence="13">Lacks conserved residue(s) required for the propagation of feature annotation.</text>
</comment>
<dbReference type="InterPro" id="IPR001627">
    <property type="entry name" value="Semap_dom"/>
</dbReference>
<feature type="region of interest" description="Disordered" evidence="15">
    <location>
        <begin position="2685"/>
        <end position="2719"/>
    </location>
</feature>
<dbReference type="Pfam" id="PF20170">
    <property type="entry name" value="Plexin_RBD"/>
    <property type="match status" value="1"/>
</dbReference>
<dbReference type="GO" id="GO:0097374">
    <property type="term" value="P:sensory neuron axon guidance"/>
    <property type="evidence" value="ECO:0007669"/>
    <property type="project" value="TreeGrafter"/>
</dbReference>
<dbReference type="SMART" id="SM00423">
    <property type="entry name" value="PSI"/>
    <property type="match status" value="3"/>
</dbReference>
<dbReference type="Gene3D" id="3.10.20.90">
    <property type="entry name" value="Phosphatidylinositol 3-kinase Catalytic Subunit, Chain A, domain 1"/>
    <property type="match status" value="1"/>
</dbReference>
<evidence type="ECO:0000256" key="5">
    <source>
        <dbReference type="ARBA" id="ARBA00022729"/>
    </source>
</evidence>
<keyword evidence="10" id="KW-1015">Disulfide bond</keyword>
<reference evidence="18" key="2">
    <citation type="journal article" date="2021" name="World Allergy Organ. J.">
        <title>Chromosome-level assembly of Dermatophagoides farinae genome and transcriptome reveals two novel allergens Der f 37 and Der f 39.</title>
        <authorList>
            <person name="Chen J."/>
            <person name="Cai Z."/>
            <person name="Fan D."/>
            <person name="Hu J."/>
            <person name="Hou Y."/>
            <person name="He Y."/>
            <person name="Zhang Z."/>
            <person name="Zhao Z."/>
            <person name="Gao P."/>
            <person name="Hu W."/>
            <person name="Sun J."/>
            <person name="Li J."/>
            <person name="Ji K."/>
        </authorList>
    </citation>
    <scope>NUCLEOTIDE SEQUENCE</scope>
    <source>
        <strain evidence="18">JKM2019</strain>
    </source>
</reference>
<dbReference type="PROSITE" id="PS51004">
    <property type="entry name" value="SEMA"/>
    <property type="match status" value="1"/>
</dbReference>
<evidence type="ECO:0000256" key="11">
    <source>
        <dbReference type="ARBA" id="ARBA00023170"/>
    </source>
</evidence>
<dbReference type="InterPro" id="IPR002909">
    <property type="entry name" value="IPT_dom"/>
</dbReference>
<feature type="region of interest" description="Disordered" evidence="15">
    <location>
        <begin position="1683"/>
        <end position="1765"/>
    </location>
</feature>
<keyword evidence="9 16" id="KW-0472">Membrane</keyword>
<keyword evidence="4 16" id="KW-0812">Transmembrane</keyword>
<dbReference type="InterPro" id="IPR013783">
    <property type="entry name" value="Ig-like_fold"/>
</dbReference>
<gene>
    <name evidence="18" type="ORF">HUG17_0095</name>
</gene>
<dbReference type="GO" id="GO:0002116">
    <property type="term" value="C:semaphorin receptor complex"/>
    <property type="evidence" value="ECO:0007669"/>
    <property type="project" value="TreeGrafter"/>
</dbReference>
<evidence type="ECO:0000256" key="1">
    <source>
        <dbReference type="ARBA" id="ARBA00004251"/>
    </source>
</evidence>
<feature type="region of interest" description="Disordered" evidence="15">
    <location>
        <begin position="2538"/>
        <end position="2579"/>
    </location>
</feature>
<evidence type="ECO:0000256" key="4">
    <source>
        <dbReference type="ARBA" id="ARBA00022692"/>
    </source>
</evidence>
<dbReference type="FunFam" id="2.60.40.10:FF:000868">
    <property type="entry name" value="Plexin D1"/>
    <property type="match status" value="1"/>
</dbReference>
<dbReference type="CDD" id="cd11236">
    <property type="entry name" value="Sema_plexin_like"/>
    <property type="match status" value="1"/>
</dbReference>
<dbReference type="Pfam" id="PF18020">
    <property type="entry name" value="TIG_2"/>
    <property type="match status" value="1"/>
</dbReference>
<organism evidence="18">
    <name type="scientific">Dermatophagoides farinae</name>
    <name type="common">American house dust mite</name>
    <dbReference type="NCBI Taxonomy" id="6954"/>
    <lineage>
        <taxon>Eukaryota</taxon>
        <taxon>Metazoa</taxon>
        <taxon>Ecdysozoa</taxon>
        <taxon>Arthropoda</taxon>
        <taxon>Chelicerata</taxon>
        <taxon>Arachnida</taxon>
        <taxon>Acari</taxon>
        <taxon>Acariformes</taxon>
        <taxon>Sarcoptiformes</taxon>
        <taxon>Astigmata</taxon>
        <taxon>Psoroptidia</taxon>
        <taxon>Analgoidea</taxon>
        <taxon>Pyroglyphidae</taxon>
        <taxon>Dermatophagoidinae</taxon>
        <taxon>Dermatophagoides</taxon>
    </lineage>
</organism>
<feature type="domain" description="Sema" evidence="17">
    <location>
        <begin position="1"/>
        <end position="508"/>
    </location>
</feature>
<proteinExistence type="inferred from homology"/>
<evidence type="ECO:0000259" key="17">
    <source>
        <dbReference type="PROSITE" id="PS51004"/>
    </source>
</evidence>
<feature type="coiled-coil region" evidence="14">
    <location>
        <begin position="1361"/>
        <end position="1395"/>
    </location>
</feature>
<dbReference type="InterPro" id="IPR014756">
    <property type="entry name" value="Ig_E-set"/>
</dbReference>
<dbReference type="SMART" id="SM00429">
    <property type="entry name" value="IPT"/>
    <property type="match status" value="3"/>
</dbReference>
<feature type="region of interest" description="Disordered" evidence="15">
    <location>
        <begin position="1841"/>
        <end position="1868"/>
    </location>
</feature>
<dbReference type="InterPro" id="IPR016201">
    <property type="entry name" value="PSI"/>
</dbReference>
<dbReference type="InterPro" id="IPR057533">
    <property type="entry name" value="PSI_Plexin-B"/>
</dbReference>
<dbReference type="InterPro" id="IPR041362">
    <property type="entry name" value="TIG2_plexin"/>
</dbReference>
<dbReference type="GO" id="GO:0005886">
    <property type="term" value="C:plasma membrane"/>
    <property type="evidence" value="ECO:0007669"/>
    <property type="project" value="UniProtKB-SubCell"/>
</dbReference>
<dbReference type="Gene3D" id="1.10.506.10">
    <property type="entry name" value="GTPase Activation - p120gap, domain 1"/>
    <property type="match status" value="2"/>
</dbReference>
<keyword evidence="12" id="KW-0325">Glycoprotein</keyword>
<feature type="compositionally biased region" description="Low complexity" evidence="15">
    <location>
        <begin position="1857"/>
        <end position="1867"/>
    </location>
</feature>
<keyword evidence="8 16" id="KW-1133">Transmembrane helix</keyword>
<reference evidence="18" key="1">
    <citation type="submission" date="2020-06" db="EMBL/GenBank/DDBJ databases">
        <authorList>
            <person name="Ji K."/>
            <person name="Li J."/>
        </authorList>
    </citation>
    <scope>NUCLEOTIDE SEQUENCE</scope>
    <source>
        <strain evidence="18">JKM2019</strain>
        <tissue evidence="18">Whole body</tissue>
    </source>
</reference>
<evidence type="ECO:0000256" key="2">
    <source>
        <dbReference type="ARBA" id="ARBA00010297"/>
    </source>
</evidence>
<comment type="subcellular location">
    <subcellularLocation>
        <location evidence="1">Cell membrane</location>
        <topology evidence="1">Single-pass type I membrane protein</topology>
    </subcellularLocation>
</comment>
<feature type="compositionally biased region" description="Low complexity" evidence="15">
    <location>
        <begin position="1718"/>
        <end position="1728"/>
    </location>
</feature>
<dbReference type="GO" id="GO:0007162">
    <property type="term" value="P:negative regulation of cell adhesion"/>
    <property type="evidence" value="ECO:0007669"/>
    <property type="project" value="TreeGrafter"/>
</dbReference>
<dbReference type="InterPro" id="IPR041019">
    <property type="entry name" value="TIG1_plexin"/>
</dbReference>
<evidence type="ECO:0000256" key="16">
    <source>
        <dbReference type="SAM" id="Phobius"/>
    </source>
</evidence>
<dbReference type="Pfam" id="PF01833">
    <property type="entry name" value="TIG"/>
    <property type="match status" value="2"/>
</dbReference>
<dbReference type="SUPFAM" id="SSF48350">
    <property type="entry name" value="GTPase activation domain, GAP"/>
    <property type="match status" value="2"/>
</dbReference>
<evidence type="ECO:0000256" key="14">
    <source>
        <dbReference type="SAM" id="Coils"/>
    </source>
</evidence>
<evidence type="ECO:0000256" key="9">
    <source>
        <dbReference type="ARBA" id="ARBA00023136"/>
    </source>
</evidence>
<dbReference type="InterPro" id="IPR013548">
    <property type="entry name" value="Plexin_cytoplasmic_RasGAP_dom"/>
</dbReference>
<dbReference type="InterPro" id="IPR008936">
    <property type="entry name" value="Rho_GTPase_activation_prot"/>
</dbReference>
<keyword evidence="14" id="KW-0175">Coiled coil</keyword>
<dbReference type="SUPFAM" id="SSF101912">
    <property type="entry name" value="Sema domain"/>
    <property type="match status" value="1"/>
</dbReference>
<dbReference type="Pfam" id="PF01437">
    <property type="entry name" value="PSI"/>
    <property type="match status" value="1"/>
</dbReference>
<feature type="compositionally biased region" description="Acidic residues" evidence="15">
    <location>
        <begin position="1755"/>
        <end position="1765"/>
    </location>
</feature>
<keyword evidence="7" id="KW-0524">Neurogenesis</keyword>
<protein>
    <submittedName>
        <fullName evidence="18">Plexin-b</fullName>
    </submittedName>
</protein>
<evidence type="ECO:0000256" key="8">
    <source>
        <dbReference type="ARBA" id="ARBA00022989"/>
    </source>
</evidence>
<evidence type="ECO:0000256" key="13">
    <source>
        <dbReference type="PROSITE-ProRule" id="PRU00352"/>
    </source>
</evidence>
<dbReference type="GO" id="GO:0017154">
    <property type="term" value="F:semaphorin receptor activity"/>
    <property type="evidence" value="ECO:0007669"/>
    <property type="project" value="InterPro"/>
</dbReference>
<sequence length="2719" mass="307656">MNTNSTLKSYTTSNKSINFTHVELDPITGNIYVGASNWIFQLDSNTLRVEHAVRTGPIRDSPSCPPSDCSGVDPNLVQITNNVNKILLIEPYARMLIVCGSVHQGACTRHRLEDISQHEDLIPLPVASNDENSSTIAFVGPARYFGVQLTPILYVAATDSRIGPYRDMVPAISGRSLESSRLFTIIDRGFADSARVDISSNIRDYFLVNYVYGFYANDYVYFAQIQRRSYLRTLEEMGYVTRLSRVCVSDAGFHTYTELTLECIHHQQYSSSSSSSTTNNGRYHHHHHHHHQHSSKMNNLNIEQFNLLQDAILIKAGSDLSDSLNIERGSLVLIGVFANSHDHTNRPNGGKSALCVYPIADIEQRFAENIHLCYNGSVYSRNMDYIAGSVNQCPEPGAGNVFNFCNEAVKLNGSIPLRTQASIVFDDGHTILTAIAAGITGQHTVAFLGTNYGSIKKVLLTRGDYGQQFDEITIDPNQPILADLFVDAEQNPRYLIASSPYKVVKFPVETCVQHNSCDQCLQARNPYCGWCSLQKRCTIKSECLYHSNNNNVFSTPRWLSLETSQCIDFQAIKPEFMARNLFAPVELIINQLPPLPYGANYLCVFEQQGQPIPATVTRNGLICQTPAIQLRPKIPIGHDHINVNVAVRSSETDTDFIHRSFIYFDCSVHKSCKSCVMSAWDCNWCMHENLCTYNTSLCTRRMIVGENSAQNSLIKGVQHCPSFNIEQEIVVPNGQRRELSVEIRNLIPSSDGFQCIIEIEQAKANVQARISDNKIICNELMLSYQEEIGQQRASLTVLWNSDTFIDRTNFTIYKCQYLGAYAGRADCSLCQTRDNKFGCVWCLNQCLYNDQCTDLPIINTCPPPRIDYIHPISGPIEGGTLVSIEGSNLGSSFDEIKDRVSIGGIPCEPIQYNVSIRIVCRTGASMIGPQSAFVIIGNRAGVTRAQEKFQYKIIELIDVNPKIGPQSGGTRIYLSGKNLNIGSNVAIYLDDLPCYVERALASSFQMSCRTSAAPYPSYVVTRLILMIDGANYTLANPFLYTADPTIDRIEPLQSFFSGGRMITVTGSQFTSIQQPRMLVFVPRITQSHHNHHQQKQINHHYPTVWTPTYNGHNNNNNNHHHHHHHHYIHNNHQQLQQPKMDLNNNPNQGMINIIDQYRLINESICTIHSPIKMLCQSPMINGDLQLLASNLILELDKYYPHVDSNMLYVSDPIIYSLNNGQGKSITIGGHNNNDNHNDNVLPFKGDVIIVEGENLAVLLLNEFELNITIGQQRCNLTSVNMRQIICQPPVYPPAPTDELGRRNSIELPAIVLKIGNMRRHLGYIYYSDYFYAGFNDQQFELLIVISILIGTILTIVSIIILAAYKNKQTEAEREYKRIQLQMDTLENNVRAECKQAFAELQTDILHSNGLLNIDDLQTIPLPTHDERTFLLRMFFVSGIPWPLPNDNNTQQQQNYQRPSIVIEQFEQLLMNRTFLLILIDTLEKQTKKSFSITERMRFASLLMITLLDRMEYSFDIMRQLLSQLIDRFATNKHSTLELIKCNETIVEKMLIDWLSICLYKYAREVSSGPLFLLFSAIKHQIDKGPVDFVTGNSRYSLSEEKLLREQIDYKTLTVHVFLDDKLQQTLPISINRLSNANRINNSNNKQRRWIANQSTSTTLRSINNNRIMKKSIIMDYHQTTTNDHHSINNNNNVDDIIQNHSSSTPVQDFHINGMAVTNNNNNANNNNGRGSGSGSGSGDQTSSTDVTTMTGIDKDNDDDNDDYDDGDGGYYPCRILDCDTITQVKQKIIDSLYRYVPNIERPSINDVQLYWRCLKPRQQQQQQQQQSTSSTLRRQQINQNIGDYNNGTETSFNSDYQSQNIQQQQQQPAIMTIRSPKNANSNQQSSTTAVLYQDLYGVASLMSKNDADRIYNASRHSNISSLEMADILLDDYDHSTQILTANEAIWRRLNTISHYVNNYRYHHESNIISSGDGGGVAGNEIYDNSITNDDDDENTEFHLYEQIPADRNSNHDSSFYGYHQDNIYNLSSETSSTRMRPPMAAVINYGLSSLQPQQQQQQQRYESYIYHQRSPSIFRPEEIYVTQNGNQRKACGGNTLLTYQTLTNSTPNSSTLFTPNHQSRLLLQPKNQLLSSSTSSYRLNSTTIINNQHHRNNRRSFARNVYDRLSLFMKRTSTPKRQQRRINHTLHNNQRLLMANSDYGQQANNNDNYSTVASSNNQNDEQRQRRRHNIWHLVKPSSLINDCIIGVSGGVSFLQNHNDNDDYDELMNNHKSYSLRNLRTIRQRRALRRRQRHCFTKQFPKTNAKSSSQLAAEAAASAALSSSQMNLEPIINGGGGGFNNSSVSMNSLAAISTPKTALQPTTTTTTLTTATIANNGSPLSILTTSASSLLASIFCSNSQHQQQQPNDTLNSLSTYLINRSIPEIYLTRLLTTKGTIQQYVDDVFHTIFTVNERLPIAIKWLFDFFDQEAMKNSITDSDILAQWKSNSLILRFWVTILRMPEILFDIQSNISIDVCLDVLAQNLIDTCRHHHNQLIMNDNNNNNNGNGNVSNGSHSSSNNNNNNNDENNGKIFNKDPNNSSSSKLLYARDNANYQKIINEYYKDISLLPSIKESDIIAYMKDVSKTFEGKIHKDKSLDQLLTYCIAYKEQIFQSLSNEPKAQQEHLHLKFETIIYAAMATTTAATTNVGGSHQQHQHQQQPSSSSSSYGCQQQRSNGISR</sequence>
<dbReference type="Pfam" id="PF01403">
    <property type="entry name" value="Sema"/>
    <property type="match status" value="1"/>
</dbReference>
<dbReference type="Pfam" id="PF24317">
    <property type="entry name" value="PSI_Plexin-B"/>
    <property type="match status" value="1"/>
</dbReference>
<dbReference type="GO" id="GO:0008045">
    <property type="term" value="P:motor neuron axon guidance"/>
    <property type="evidence" value="ECO:0007669"/>
    <property type="project" value="TreeGrafter"/>
</dbReference>
<dbReference type="GO" id="GO:0050772">
    <property type="term" value="P:positive regulation of axonogenesis"/>
    <property type="evidence" value="ECO:0007669"/>
    <property type="project" value="TreeGrafter"/>
</dbReference>
<dbReference type="InterPro" id="IPR046800">
    <property type="entry name" value="Plexin_RBD"/>
</dbReference>
<dbReference type="PANTHER" id="PTHR22625:SF44">
    <property type="entry name" value="PLEXIN-B"/>
    <property type="match status" value="1"/>
</dbReference>
<dbReference type="Pfam" id="PF24479">
    <property type="entry name" value="PSI_PlexinA-B"/>
    <property type="match status" value="1"/>
</dbReference>